<keyword evidence="2" id="KW-1185">Reference proteome</keyword>
<reference evidence="1 2" key="1">
    <citation type="submission" date="2021-06" db="EMBL/GenBank/DDBJ databases">
        <title>Caerostris darwini draft genome.</title>
        <authorList>
            <person name="Kono N."/>
            <person name="Arakawa K."/>
        </authorList>
    </citation>
    <scope>NUCLEOTIDE SEQUENCE [LARGE SCALE GENOMIC DNA]</scope>
</reference>
<evidence type="ECO:0008006" key="3">
    <source>
        <dbReference type="Google" id="ProtNLM"/>
    </source>
</evidence>
<accession>A0AAV4REN6</accession>
<sequence length="112" mass="12705">MGPFIFSTHKSWGFRGFKRAATKGTFSFLFKTQMKGNQTFVHKVCVWHKRQPILRGPPPYPSSIPFMQGSLAGIPNIPAGAVLYCYGPKQNTLLGCVCIERPFKSYHIRREL</sequence>
<gene>
    <name evidence="1" type="ORF">CDAR_394381</name>
</gene>
<evidence type="ECO:0000313" key="2">
    <source>
        <dbReference type="Proteomes" id="UP001054837"/>
    </source>
</evidence>
<name>A0AAV4REN6_9ARAC</name>
<dbReference type="EMBL" id="BPLQ01006153">
    <property type="protein sequence ID" value="GIY20374.1"/>
    <property type="molecule type" value="Genomic_DNA"/>
</dbReference>
<dbReference type="Proteomes" id="UP001054837">
    <property type="component" value="Unassembled WGS sequence"/>
</dbReference>
<protein>
    <recommendedName>
        <fullName evidence="3">Ribosomal protein L2</fullName>
    </recommendedName>
</protein>
<evidence type="ECO:0000313" key="1">
    <source>
        <dbReference type="EMBL" id="GIY20374.1"/>
    </source>
</evidence>
<comment type="caution">
    <text evidence="1">The sequence shown here is derived from an EMBL/GenBank/DDBJ whole genome shotgun (WGS) entry which is preliminary data.</text>
</comment>
<organism evidence="1 2">
    <name type="scientific">Caerostris darwini</name>
    <dbReference type="NCBI Taxonomy" id="1538125"/>
    <lineage>
        <taxon>Eukaryota</taxon>
        <taxon>Metazoa</taxon>
        <taxon>Ecdysozoa</taxon>
        <taxon>Arthropoda</taxon>
        <taxon>Chelicerata</taxon>
        <taxon>Arachnida</taxon>
        <taxon>Araneae</taxon>
        <taxon>Araneomorphae</taxon>
        <taxon>Entelegynae</taxon>
        <taxon>Araneoidea</taxon>
        <taxon>Araneidae</taxon>
        <taxon>Caerostris</taxon>
    </lineage>
</organism>
<proteinExistence type="predicted"/>
<dbReference type="AlphaFoldDB" id="A0AAV4REN6"/>